<evidence type="ECO:0000259" key="3">
    <source>
        <dbReference type="Pfam" id="PF03372"/>
    </source>
</evidence>
<sequence>MSRGVTRALTRTACGLGWLAAGGMTASALIRALSSETEPLLIGVQGITVWLLLPAYPLLAGTGIVLVRRARRARRRSDGPARLRWPLALGTVALALVVVQATLLIPAIGWNGPRTAPVGATPLRIVSANVLLDNTELATLAGELVATDADVIVLEEVTPEHLATLAASPLWAAYPERILDALPGYHGSAIFSRLPIEDGGPIDVAGSPMLEARIHTPAGLVRIIDVHAVAPVTSENTVLWRGQYAELARIAASDTGTLILAGDFNATLDHAPLRRLVATGLRDAFVESGRGFGATWPRWDGVVPPLMRLDHLLVSQQVTVVAVTDQTSAGSDHRRLVVDLALPSSQSPSSQSPSSQSPSSQSPSSQSPSSQSPSSPETPTP</sequence>
<dbReference type="Proteomes" id="UP000297604">
    <property type="component" value="Unassembled WGS sequence"/>
</dbReference>
<feature type="transmembrane region" description="Helical" evidence="2">
    <location>
        <begin position="42"/>
        <end position="67"/>
    </location>
</feature>
<evidence type="ECO:0000256" key="1">
    <source>
        <dbReference type="SAM" id="MobiDB-lite"/>
    </source>
</evidence>
<proteinExistence type="predicted"/>
<reference evidence="4 5" key="1">
    <citation type="submission" date="2019-03" db="EMBL/GenBank/DDBJ databases">
        <title>Genomics of glacier-inhabiting Cryobacterium strains.</title>
        <authorList>
            <person name="Liu Q."/>
            <person name="Xin Y.-H."/>
        </authorList>
    </citation>
    <scope>NUCLEOTIDE SEQUENCE [LARGE SCALE GENOMIC DNA]</scope>
    <source>
        <strain evidence="4 5">MDB1-5</strain>
    </source>
</reference>
<feature type="compositionally biased region" description="Low complexity" evidence="1">
    <location>
        <begin position="343"/>
        <end position="375"/>
    </location>
</feature>
<evidence type="ECO:0000313" key="5">
    <source>
        <dbReference type="Proteomes" id="UP000297604"/>
    </source>
</evidence>
<keyword evidence="2" id="KW-0472">Membrane</keyword>
<protein>
    <recommendedName>
        <fullName evidence="3">Endonuclease/exonuclease/phosphatase domain-containing protein</fullName>
    </recommendedName>
</protein>
<feature type="transmembrane region" description="Helical" evidence="2">
    <location>
        <begin position="87"/>
        <end position="110"/>
    </location>
</feature>
<keyword evidence="5" id="KW-1185">Reference proteome</keyword>
<keyword evidence="2" id="KW-0812">Transmembrane</keyword>
<organism evidence="4 5">
    <name type="scientific">Cryobacterium glucosi</name>
    <dbReference type="NCBI Taxonomy" id="1259175"/>
    <lineage>
        <taxon>Bacteria</taxon>
        <taxon>Bacillati</taxon>
        <taxon>Actinomycetota</taxon>
        <taxon>Actinomycetes</taxon>
        <taxon>Micrococcales</taxon>
        <taxon>Microbacteriaceae</taxon>
        <taxon>Cryobacterium</taxon>
    </lineage>
</organism>
<comment type="caution">
    <text evidence="4">The sequence shown here is derived from an EMBL/GenBank/DDBJ whole genome shotgun (WGS) entry which is preliminary data.</text>
</comment>
<keyword evidence="2" id="KW-1133">Transmembrane helix</keyword>
<dbReference type="InterPro" id="IPR036691">
    <property type="entry name" value="Endo/exonu/phosph_ase_sf"/>
</dbReference>
<dbReference type="RefSeq" id="WP_134562142.1">
    <property type="nucleotide sequence ID" value="NZ_SOFS01000043.1"/>
</dbReference>
<dbReference type="Pfam" id="PF03372">
    <property type="entry name" value="Exo_endo_phos"/>
    <property type="match status" value="1"/>
</dbReference>
<accession>A0ABY2IKJ0</accession>
<name>A0ABY2IKJ0_9MICO</name>
<gene>
    <name evidence="4" type="ORF">E3O46_16985</name>
</gene>
<feature type="region of interest" description="Disordered" evidence="1">
    <location>
        <begin position="339"/>
        <end position="381"/>
    </location>
</feature>
<dbReference type="Gene3D" id="3.60.10.10">
    <property type="entry name" value="Endonuclease/exonuclease/phosphatase"/>
    <property type="match status" value="1"/>
</dbReference>
<dbReference type="EMBL" id="SOFS01000043">
    <property type="protein sequence ID" value="TFC17329.1"/>
    <property type="molecule type" value="Genomic_DNA"/>
</dbReference>
<dbReference type="InterPro" id="IPR005135">
    <property type="entry name" value="Endo/exonuclease/phosphatase"/>
</dbReference>
<evidence type="ECO:0000313" key="4">
    <source>
        <dbReference type="EMBL" id="TFC17329.1"/>
    </source>
</evidence>
<evidence type="ECO:0000256" key="2">
    <source>
        <dbReference type="SAM" id="Phobius"/>
    </source>
</evidence>
<feature type="domain" description="Endonuclease/exonuclease/phosphatase" evidence="3">
    <location>
        <begin position="127"/>
        <end position="333"/>
    </location>
</feature>
<dbReference type="SUPFAM" id="SSF56219">
    <property type="entry name" value="DNase I-like"/>
    <property type="match status" value="1"/>
</dbReference>